<dbReference type="Pfam" id="PF14322">
    <property type="entry name" value="SusD-like_3"/>
    <property type="match status" value="1"/>
</dbReference>
<dbReference type="CDD" id="cd08977">
    <property type="entry name" value="SusD"/>
    <property type="match status" value="1"/>
</dbReference>
<dbReference type="Gene3D" id="1.25.40.390">
    <property type="match status" value="1"/>
</dbReference>
<comment type="subcellular location">
    <subcellularLocation>
        <location evidence="1">Cell outer membrane</location>
    </subcellularLocation>
</comment>
<dbReference type="PROSITE" id="PS51257">
    <property type="entry name" value="PROKAR_LIPOPROTEIN"/>
    <property type="match status" value="1"/>
</dbReference>
<dbReference type="AlphaFoldDB" id="A0A2H9VV45"/>
<evidence type="ECO:0000256" key="4">
    <source>
        <dbReference type="ARBA" id="ARBA00023136"/>
    </source>
</evidence>
<evidence type="ECO:0000313" key="9">
    <source>
        <dbReference type="Proteomes" id="UP000242687"/>
    </source>
</evidence>
<accession>A0A2H9VV45</accession>
<evidence type="ECO:0000256" key="2">
    <source>
        <dbReference type="ARBA" id="ARBA00006275"/>
    </source>
</evidence>
<dbReference type="OrthoDB" id="621570at2"/>
<gene>
    <name evidence="8" type="ORF">CLV57_1686</name>
</gene>
<keyword evidence="9" id="KW-1185">Reference proteome</keyword>
<comment type="caution">
    <text evidence="8">The sequence shown here is derived from an EMBL/GenBank/DDBJ whole genome shotgun (WGS) entry which is preliminary data.</text>
</comment>
<evidence type="ECO:0000256" key="1">
    <source>
        <dbReference type="ARBA" id="ARBA00004442"/>
    </source>
</evidence>
<evidence type="ECO:0000313" key="8">
    <source>
        <dbReference type="EMBL" id="PJJ84669.1"/>
    </source>
</evidence>
<organism evidence="8 9">
    <name type="scientific">Mucilaginibacter auburnensis</name>
    <dbReference type="NCBI Taxonomy" id="1457233"/>
    <lineage>
        <taxon>Bacteria</taxon>
        <taxon>Pseudomonadati</taxon>
        <taxon>Bacteroidota</taxon>
        <taxon>Sphingobacteriia</taxon>
        <taxon>Sphingobacteriales</taxon>
        <taxon>Sphingobacteriaceae</taxon>
        <taxon>Mucilaginibacter</taxon>
    </lineage>
</organism>
<dbReference type="EMBL" id="PGFJ01000001">
    <property type="protein sequence ID" value="PJJ84669.1"/>
    <property type="molecule type" value="Genomic_DNA"/>
</dbReference>
<keyword evidence="4" id="KW-0472">Membrane</keyword>
<dbReference type="InterPro" id="IPR012944">
    <property type="entry name" value="SusD_RagB_dom"/>
</dbReference>
<dbReference type="Pfam" id="PF07980">
    <property type="entry name" value="SusD_RagB"/>
    <property type="match status" value="1"/>
</dbReference>
<keyword evidence="3" id="KW-0732">Signal</keyword>
<keyword evidence="5" id="KW-0998">Cell outer membrane</keyword>
<dbReference type="GO" id="GO:0009279">
    <property type="term" value="C:cell outer membrane"/>
    <property type="evidence" value="ECO:0007669"/>
    <property type="project" value="UniProtKB-SubCell"/>
</dbReference>
<evidence type="ECO:0000259" key="6">
    <source>
        <dbReference type="Pfam" id="PF07980"/>
    </source>
</evidence>
<dbReference type="RefSeq" id="WP_100340854.1">
    <property type="nucleotide sequence ID" value="NZ_PGFJ01000001.1"/>
</dbReference>
<dbReference type="SUPFAM" id="SSF48452">
    <property type="entry name" value="TPR-like"/>
    <property type="match status" value="1"/>
</dbReference>
<protein>
    <submittedName>
        <fullName evidence="8">SusD-like starch-binding protein associating with outer membrane</fullName>
    </submittedName>
</protein>
<evidence type="ECO:0000259" key="7">
    <source>
        <dbReference type="Pfam" id="PF14322"/>
    </source>
</evidence>
<evidence type="ECO:0000256" key="5">
    <source>
        <dbReference type="ARBA" id="ARBA00023237"/>
    </source>
</evidence>
<dbReference type="InterPro" id="IPR011990">
    <property type="entry name" value="TPR-like_helical_dom_sf"/>
</dbReference>
<evidence type="ECO:0000256" key="3">
    <source>
        <dbReference type="ARBA" id="ARBA00022729"/>
    </source>
</evidence>
<proteinExistence type="inferred from homology"/>
<dbReference type="InterPro" id="IPR033985">
    <property type="entry name" value="SusD-like_N"/>
</dbReference>
<comment type="similarity">
    <text evidence="2">Belongs to the SusD family.</text>
</comment>
<feature type="domain" description="SusD-like N-terminal" evidence="7">
    <location>
        <begin position="21"/>
        <end position="220"/>
    </location>
</feature>
<name>A0A2H9VV45_9SPHI</name>
<reference evidence="8 9" key="1">
    <citation type="submission" date="2017-11" db="EMBL/GenBank/DDBJ databases">
        <title>Genomic Encyclopedia of Archaeal and Bacterial Type Strains, Phase II (KMG-II): From Individual Species to Whole Genera.</title>
        <authorList>
            <person name="Goeker M."/>
        </authorList>
    </citation>
    <scope>NUCLEOTIDE SEQUENCE [LARGE SCALE GENOMIC DNA]</scope>
    <source>
        <strain evidence="8 9">DSM 28175</strain>
    </source>
</reference>
<dbReference type="Proteomes" id="UP000242687">
    <property type="component" value="Unassembled WGS sequence"/>
</dbReference>
<sequence>MKKITYIFSLLVLFVFGSCKKFLEVQPQQQVDQQQAIINAGTAATAVNGLFNLLGANGYYGSNFPALSYLSAGDIQWSGSQGDPNEITKHLTSATNGYVQSAWTAIYRTIAQANYIIDKVPGVADPLLTTAVKNQYLGEAYFVRALAYFDLARGWGGVQLILKPTYASTDNAGIPRSSLNDTYAQVLKDLNTAETLVPTGVNRNRITLRTVQALKARFYLYQKNWALAEQFATAVIGDNANYSLVTPYSAFFANNAVTTNESVLELAYTTSNTNGHSNWWLPPALGGRREWSPNDALVALLNNPAVGGNRNALIAQTAPPGNLWYGKLYYRNPLGTDPAYVIRISELYLIRSEARAYQGNLVGANSAQSDLNAVRTRAGVGATTATTLPEFLTALENERQVEFPFEADRWFNLVRTDRAQTVLALPDKHLYLFPIPYNETLVDPQLAGNNRNPGY</sequence>
<feature type="domain" description="RagB/SusD" evidence="6">
    <location>
        <begin position="336"/>
        <end position="422"/>
    </location>
</feature>